<feature type="domain" description="ABC transporter" evidence="5">
    <location>
        <begin position="4"/>
        <end position="231"/>
    </location>
</feature>
<evidence type="ECO:0000256" key="4">
    <source>
        <dbReference type="ARBA" id="ARBA00022840"/>
    </source>
</evidence>
<comment type="similarity">
    <text evidence="1">Belongs to the ABC transporter superfamily.</text>
</comment>
<dbReference type="PANTHER" id="PTHR43335">
    <property type="entry name" value="ABC TRANSPORTER, ATP-BINDING PROTEIN"/>
    <property type="match status" value="1"/>
</dbReference>
<dbReference type="AlphaFoldDB" id="A0A1M4W552"/>
<reference evidence="6 7" key="1">
    <citation type="submission" date="2016-11" db="EMBL/GenBank/DDBJ databases">
        <authorList>
            <person name="Jaros S."/>
            <person name="Januszkiewicz K."/>
            <person name="Wedrychowicz H."/>
        </authorList>
    </citation>
    <scope>NUCLEOTIDE SEQUENCE [LARGE SCALE GENOMIC DNA]</scope>
    <source>
        <strain evidence="6 7">DSM 2631</strain>
    </source>
</reference>
<evidence type="ECO:0000313" key="6">
    <source>
        <dbReference type="EMBL" id="SHE76391.1"/>
    </source>
</evidence>
<dbReference type="PROSITE" id="PS00211">
    <property type="entry name" value="ABC_TRANSPORTER_1"/>
    <property type="match status" value="1"/>
</dbReference>
<evidence type="ECO:0000313" key="7">
    <source>
        <dbReference type="Proteomes" id="UP000184035"/>
    </source>
</evidence>
<protein>
    <submittedName>
        <fullName evidence="6">ABC-2 type transport system ATP-binding protein</fullName>
    </submittedName>
</protein>
<evidence type="ECO:0000256" key="1">
    <source>
        <dbReference type="ARBA" id="ARBA00005417"/>
    </source>
</evidence>
<dbReference type="InterPro" id="IPR017871">
    <property type="entry name" value="ABC_transporter-like_CS"/>
</dbReference>
<evidence type="ECO:0000256" key="2">
    <source>
        <dbReference type="ARBA" id="ARBA00022448"/>
    </source>
</evidence>
<evidence type="ECO:0000259" key="5">
    <source>
        <dbReference type="PROSITE" id="PS50893"/>
    </source>
</evidence>
<dbReference type="Gene3D" id="3.40.50.300">
    <property type="entry name" value="P-loop containing nucleotide triphosphate hydrolases"/>
    <property type="match status" value="1"/>
</dbReference>
<proteinExistence type="inferred from homology"/>
<dbReference type="GO" id="GO:0005524">
    <property type="term" value="F:ATP binding"/>
    <property type="evidence" value="ECO:0007669"/>
    <property type="project" value="UniProtKB-KW"/>
</dbReference>
<dbReference type="SUPFAM" id="SSF52540">
    <property type="entry name" value="P-loop containing nucleoside triphosphate hydrolases"/>
    <property type="match status" value="1"/>
</dbReference>
<dbReference type="OrthoDB" id="9809205at2"/>
<evidence type="ECO:0000256" key="3">
    <source>
        <dbReference type="ARBA" id="ARBA00022741"/>
    </source>
</evidence>
<dbReference type="GO" id="GO:0016887">
    <property type="term" value="F:ATP hydrolysis activity"/>
    <property type="evidence" value="ECO:0007669"/>
    <property type="project" value="InterPro"/>
</dbReference>
<dbReference type="PROSITE" id="PS50893">
    <property type="entry name" value="ABC_TRANSPORTER_2"/>
    <property type="match status" value="1"/>
</dbReference>
<dbReference type="RefSeq" id="WP_072895350.1">
    <property type="nucleotide sequence ID" value="NZ_FQVM01000010.1"/>
</dbReference>
<dbReference type="EMBL" id="FQVM01000010">
    <property type="protein sequence ID" value="SHE76391.1"/>
    <property type="molecule type" value="Genomic_DNA"/>
</dbReference>
<name>A0A1M4W552_9CLOT</name>
<dbReference type="PANTHER" id="PTHR43335:SF4">
    <property type="entry name" value="ABC TRANSPORTER, ATP-BINDING PROTEIN"/>
    <property type="match status" value="1"/>
</dbReference>
<keyword evidence="2" id="KW-0813">Transport</keyword>
<keyword evidence="4 6" id="KW-0067">ATP-binding</keyword>
<dbReference type="InterPro" id="IPR027417">
    <property type="entry name" value="P-loop_NTPase"/>
</dbReference>
<organism evidence="6 7">
    <name type="scientific">Clostridium fallax</name>
    <dbReference type="NCBI Taxonomy" id="1533"/>
    <lineage>
        <taxon>Bacteria</taxon>
        <taxon>Bacillati</taxon>
        <taxon>Bacillota</taxon>
        <taxon>Clostridia</taxon>
        <taxon>Eubacteriales</taxon>
        <taxon>Clostridiaceae</taxon>
        <taxon>Clostridium</taxon>
    </lineage>
</organism>
<dbReference type="STRING" id="1533.SAMN05443638_11072"/>
<dbReference type="InterPro" id="IPR003439">
    <property type="entry name" value="ABC_transporter-like_ATP-bd"/>
</dbReference>
<keyword evidence="7" id="KW-1185">Reference proteome</keyword>
<dbReference type="SMART" id="SM00382">
    <property type="entry name" value="AAA"/>
    <property type="match status" value="1"/>
</dbReference>
<gene>
    <name evidence="6" type="ORF">SAMN05443638_11072</name>
</gene>
<keyword evidence="3" id="KW-0547">Nucleotide-binding</keyword>
<dbReference type="InterPro" id="IPR003593">
    <property type="entry name" value="AAA+_ATPase"/>
</dbReference>
<dbReference type="Pfam" id="PF00005">
    <property type="entry name" value="ABC_tran"/>
    <property type="match status" value="1"/>
</dbReference>
<accession>A0A1M4W552</accession>
<sequence length="302" mass="33846">MNVLEVKNISKKLGKRQIIKDISFSVEEGEIFGFLGPNGAGKTTTIRMIVGLISTDKGEIKIMGNDLSKEREKALKNLGAVVENPELYGYLSGRENLMQIARIRNISKERVDEVIELVGLKDRINDKVKKYSLGMKQRLGIGAALLSKPKLLILDEPTNGLDPSGILDFREIVKRFAKKEGTAVFISSHILSEVQNLCNKVAFVNHGVIKAVEHIGESDDESTEVISLNTNDMEKSERLLKELELVKNIKRSDKNLLLTIEKNKTPLIVEFLVKNNVEVNEVYKKNIGLEQMYMELVEGGVR</sequence>
<dbReference type="Proteomes" id="UP000184035">
    <property type="component" value="Unassembled WGS sequence"/>
</dbReference>